<feature type="compositionally biased region" description="Basic and acidic residues" evidence="1">
    <location>
        <begin position="407"/>
        <end position="421"/>
    </location>
</feature>
<evidence type="ECO:0000259" key="2">
    <source>
        <dbReference type="PROSITE" id="PS50112"/>
    </source>
</evidence>
<dbReference type="InterPro" id="IPR035965">
    <property type="entry name" value="PAS-like_dom_sf"/>
</dbReference>
<feature type="domain" description="PAS" evidence="2">
    <location>
        <begin position="8"/>
        <end position="65"/>
    </location>
</feature>
<dbReference type="Gene3D" id="3.30.450.20">
    <property type="entry name" value="PAS domain"/>
    <property type="match status" value="1"/>
</dbReference>
<dbReference type="InterPro" id="IPR000014">
    <property type="entry name" value="PAS"/>
</dbReference>
<accession>A0A4S2N0L7</accession>
<dbReference type="STRING" id="341454.A0A4S2N0L7"/>
<dbReference type="EMBL" id="ML220115">
    <property type="protein sequence ID" value="TGZ82557.1"/>
    <property type="molecule type" value="Genomic_DNA"/>
</dbReference>
<sequence length="449" mass="50038">MNLCFLVFFDTKDEALISFASDSAPDVLGYEPTELVSRSWYDISDDPEKAKRVVETAISKKIRSRIEIQTLVRKDGQRVRTHITMTRVRDIMVACVSLGRGSEPEENVDPAPVSVGKSSWVGLGPDQDPRRHMMEHLAHQFRPNTEDESLRAVLVTNRYSTVEGILWADHVSAEILNVPLADLHSRSIYEFIAPEHLNQCVDAVSRAKENDSIAALCFKTKHPRDDYPDLNGPPIDLNGAPFVPGKVFATVSATTDGCVWVISQAPPDLPLAVAAPWGVVPILPADADLAPFQHLDPNSDRTSSVSSKGKKKAVPSVHSSLITRLLHETQRTASYAWDVCGINPDMGRVVSPSDNGDSPKTAPPFYDSIVTKGDLIRSDPNTPYNRRNTEWNESIQMSKRARKRKLSRDGEVKVEPGLKKEEEEDVEGLDHYVEHGYPNPQKRRRRVPE</sequence>
<evidence type="ECO:0000313" key="4">
    <source>
        <dbReference type="Proteomes" id="UP000298138"/>
    </source>
</evidence>
<organism evidence="3 4">
    <name type="scientific">Ascodesmis nigricans</name>
    <dbReference type="NCBI Taxonomy" id="341454"/>
    <lineage>
        <taxon>Eukaryota</taxon>
        <taxon>Fungi</taxon>
        <taxon>Dikarya</taxon>
        <taxon>Ascomycota</taxon>
        <taxon>Pezizomycotina</taxon>
        <taxon>Pezizomycetes</taxon>
        <taxon>Pezizales</taxon>
        <taxon>Ascodesmidaceae</taxon>
        <taxon>Ascodesmis</taxon>
    </lineage>
</organism>
<feature type="region of interest" description="Disordered" evidence="1">
    <location>
        <begin position="291"/>
        <end position="313"/>
    </location>
</feature>
<evidence type="ECO:0000256" key="1">
    <source>
        <dbReference type="SAM" id="MobiDB-lite"/>
    </source>
</evidence>
<name>A0A4S2N0L7_9PEZI</name>
<dbReference type="SUPFAM" id="SSF55785">
    <property type="entry name" value="PYP-like sensor domain (PAS domain)"/>
    <property type="match status" value="1"/>
</dbReference>
<evidence type="ECO:0000313" key="3">
    <source>
        <dbReference type="EMBL" id="TGZ82557.1"/>
    </source>
</evidence>
<proteinExistence type="predicted"/>
<protein>
    <recommendedName>
        <fullName evidence="2">PAS domain-containing protein</fullName>
    </recommendedName>
</protein>
<dbReference type="Proteomes" id="UP000298138">
    <property type="component" value="Unassembled WGS sequence"/>
</dbReference>
<reference evidence="3 4" key="1">
    <citation type="submission" date="2019-04" db="EMBL/GenBank/DDBJ databases">
        <title>Comparative genomics and transcriptomics to analyze fruiting body development in filamentous ascomycetes.</title>
        <authorList>
            <consortium name="DOE Joint Genome Institute"/>
            <person name="Lutkenhaus R."/>
            <person name="Traeger S."/>
            <person name="Breuer J."/>
            <person name="Kuo A."/>
            <person name="Lipzen A."/>
            <person name="Pangilinan J."/>
            <person name="Dilworth D."/>
            <person name="Sandor L."/>
            <person name="Poggeler S."/>
            <person name="Barry K."/>
            <person name="Grigoriev I.V."/>
            <person name="Nowrousian M."/>
        </authorList>
    </citation>
    <scope>NUCLEOTIDE SEQUENCE [LARGE SCALE GENOMIC DNA]</scope>
    <source>
        <strain evidence="3 4">CBS 389.68</strain>
    </source>
</reference>
<feature type="region of interest" description="Disordered" evidence="1">
    <location>
        <begin position="374"/>
        <end position="449"/>
    </location>
</feature>
<feature type="region of interest" description="Disordered" evidence="1">
    <location>
        <begin position="348"/>
        <end position="367"/>
    </location>
</feature>
<dbReference type="AlphaFoldDB" id="A0A4S2N0L7"/>
<gene>
    <name evidence="3" type="ORF">EX30DRAFT_370630</name>
</gene>
<feature type="compositionally biased region" description="Polar residues" evidence="1">
    <location>
        <begin position="379"/>
        <end position="397"/>
    </location>
</feature>
<dbReference type="CDD" id="cd00130">
    <property type="entry name" value="PAS"/>
    <property type="match status" value="1"/>
</dbReference>
<dbReference type="PROSITE" id="PS50112">
    <property type="entry name" value="PAS"/>
    <property type="match status" value="1"/>
</dbReference>
<dbReference type="OrthoDB" id="411251at2759"/>
<keyword evidence="4" id="KW-1185">Reference proteome</keyword>
<dbReference type="Pfam" id="PF13426">
    <property type="entry name" value="PAS_9"/>
    <property type="match status" value="1"/>
</dbReference>
<dbReference type="InParanoid" id="A0A4S2N0L7"/>